<dbReference type="Proteomes" id="UP001558652">
    <property type="component" value="Unassembled WGS sequence"/>
</dbReference>
<evidence type="ECO:0000313" key="2">
    <source>
        <dbReference type="EMBL" id="KAL1114996.1"/>
    </source>
</evidence>
<protein>
    <recommendedName>
        <fullName evidence="4">Ubiquitin-like domain-containing protein</fullName>
    </recommendedName>
</protein>
<name>A0ABD0XUP7_9HEMI</name>
<dbReference type="AlphaFoldDB" id="A0ABD0XUP7"/>
<accession>A0ABD0XUP7</accession>
<keyword evidence="3" id="KW-1185">Reference proteome</keyword>
<evidence type="ECO:0000313" key="3">
    <source>
        <dbReference type="Proteomes" id="UP001558652"/>
    </source>
</evidence>
<evidence type="ECO:0008006" key="4">
    <source>
        <dbReference type="Google" id="ProtNLM"/>
    </source>
</evidence>
<reference evidence="2 3" key="1">
    <citation type="submission" date="2024-07" db="EMBL/GenBank/DDBJ databases">
        <title>Chromosome-level genome assembly of the water stick insect Ranatra chinensis (Heteroptera: Nepidae).</title>
        <authorList>
            <person name="Liu X."/>
        </authorList>
    </citation>
    <scope>NUCLEOTIDE SEQUENCE [LARGE SCALE GENOMIC DNA]</scope>
    <source>
        <strain evidence="2">Cailab_2021Rc</strain>
        <tissue evidence="2">Muscle</tissue>
    </source>
</reference>
<comment type="caution">
    <text evidence="2">The sequence shown here is derived from an EMBL/GenBank/DDBJ whole genome shotgun (WGS) entry which is preliminary data.</text>
</comment>
<evidence type="ECO:0000256" key="1">
    <source>
        <dbReference type="SAM" id="MobiDB-lite"/>
    </source>
</evidence>
<dbReference type="EMBL" id="JBFDAA010000021">
    <property type="protein sequence ID" value="KAL1114996.1"/>
    <property type="molecule type" value="Genomic_DNA"/>
</dbReference>
<gene>
    <name evidence="2" type="ORF">AAG570_007819</name>
</gene>
<sequence length="868" mass="96718">MAICQSQLETSSSEQEMTDHGVNDEWHVQDLEKVLHFLGKIFLLNFPLYIAYKQNVQNKTEELTQFELSSLKEFCDLHDLEVPIHLLRNVSLFCRKGGVQAMTTCFEHEALPIPIAHAMIAAGCNLKLWLNYHAIVQLFVPLRTNILRSNATADEDSGLVNTVQDVLVLMVLLEDQSPTKARDGQLNPKVSPALLIDAVMLNAAKGLSSVLLNEKGSRCALLVSATDEAFLGVPFQCWSVKLFNTEGCLTAVAVDRAEKVINGDAETVYWRNRANVLDRITNIACLRSKREPSQGGYEQLAIMSEEGALKGSEIRCGNNFSSKVKVVKEDSSDEEGPEKQLPNQEGPAKKLSGGKSALSDKDDTESDSEVDMKQDQIVSANLLREMMDDMLSGDDMSISSRISNKSEKNMADFDGEDSGCDEEIAHITPVTYGQDSRRIEYQKRLTNKISLVPGSQEVINIMTQFDLENVCKPGNILLWDLIQDDKIVSQYHASPDGPIRIIANGQEITPDFDEKTLQEVGFKESQLVYISVGAVRGRKKDIEYPSSLPAPPQHCLPTLMLLTPQYFEQLFTLMHTLSTIEIPSSGSGDNWVKSVLAQDHSWTQMFVQNGGLKHLFHIFMSGDLKALGGGGNEWQQDCLACLLKLLCEIAVVSSNPVLEETKVKVSPAKLEKNVPSKLSEVVQYAMMFFLAWCHTDSTVCSIMCSHSQFGTWLSRLLLEEPDPSIRCEVSVGLYRLEKPHILLPYLINFLPTAVAMRPSFNSERVREIFLTAYPERAVFADEVTQTPYCLESPEFRWLSPPGPLATTPVEETRVVMGNLGIHILGLYEQDQSLGKVGILRKYGSKTSAFSSSDLTQELSWHCCEKEME</sequence>
<organism evidence="2 3">
    <name type="scientific">Ranatra chinensis</name>
    <dbReference type="NCBI Taxonomy" id="642074"/>
    <lineage>
        <taxon>Eukaryota</taxon>
        <taxon>Metazoa</taxon>
        <taxon>Ecdysozoa</taxon>
        <taxon>Arthropoda</taxon>
        <taxon>Hexapoda</taxon>
        <taxon>Insecta</taxon>
        <taxon>Pterygota</taxon>
        <taxon>Neoptera</taxon>
        <taxon>Paraneoptera</taxon>
        <taxon>Hemiptera</taxon>
        <taxon>Heteroptera</taxon>
        <taxon>Panheteroptera</taxon>
        <taxon>Nepomorpha</taxon>
        <taxon>Nepidae</taxon>
        <taxon>Ranatrinae</taxon>
        <taxon>Ranatra</taxon>
    </lineage>
</organism>
<feature type="region of interest" description="Disordered" evidence="1">
    <location>
        <begin position="327"/>
        <end position="375"/>
    </location>
</feature>
<proteinExistence type="predicted"/>